<feature type="non-terminal residue" evidence="2">
    <location>
        <position position="643"/>
    </location>
</feature>
<keyword evidence="3" id="KW-1185">Reference proteome</keyword>
<feature type="region of interest" description="Disordered" evidence="1">
    <location>
        <begin position="484"/>
        <end position="548"/>
    </location>
</feature>
<feature type="region of interest" description="Disordered" evidence="1">
    <location>
        <begin position="584"/>
        <end position="610"/>
    </location>
</feature>
<reference evidence="2" key="1">
    <citation type="submission" date="2020-05" db="EMBL/GenBank/DDBJ databases">
        <title>Phylogenomic resolution of chytrid fungi.</title>
        <authorList>
            <person name="Stajich J.E."/>
            <person name="Amses K."/>
            <person name="Simmons R."/>
            <person name="Seto K."/>
            <person name="Myers J."/>
            <person name="Bonds A."/>
            <person name="Quandt C.A."/>
            <person name="Barry K."/>
            <person name="Liu P."/>
            <person name="Grigoriev I."/>
            <person name="Longcore J.E."/>
            <person name="James T.Y."/>
        </authorList>
    </citation>
    <scope>NUCLEOTIDE SEQUENCE</scope>
    <source>
        <strain evidence="2">JEL0318</strain>
    </source>
</reference>
<feature type="region of interest" description="Disordered" evidence="1">
    <location>
        <begin position="241"/>
        <end position="272"/>
    </location>
</feature>
<comment type="caution">
    <text evidence="2">The sequence shown here is derived from an EMBL/GenBank/DDBJ whole genome shotgun (WGS) entry which is preliminary data.</text>
</comment>
<protein>
    <submittedName>
        <fullName evidence="2">Uncharacterized protein</fullName>
    </submittedName>
</protein>
<feature type="compositionally biased region" description="Basic and acidic residues" evidence="1">
    <location>
        <begin position="245"/>
        <end position="257"/>
    </location>
</feature>
<evidence type="ECO:0000313" key="2">
    <source>
        <dbReference type="EMBL" id="KAJ3030791.1"/>
    </source>
</evidence>
<gene>
    <name evidence="2" type="ORF">HK097_005579</name>
</gene>
<dbReference type="AlphaFoldDB" id="A0AAD5S0H1"/>
<evidence type="ECO:0000256" key="1">
    <source>
        <dbReference type="SAM" id="MobiDB-lite"/>
    </source>
</evidence>
<sequence>TLCKGCAAGQIEISFTTDHLTSHPPSAAELYRTALEERDGGDHKGKGKAVDTKRPTTPAERNERLQKLMDEEDERRTIVTRLFEMAIENFETELNLPQPVSDSKIPPTTTLPGPLATRLLYASCLTDMGNYVPLPNYIDRAVSVFESCEAEAEQRLQESGDGSSLAAAHIGKGRALLVKLNLGAREEAAQIPEDYDSDDEDGSEDEDEETDEDLEAREVAEEEALKSAYNEILQGLHALNPLHAEGGDGKEGKEDKAGSSTNGTAANGGRSTEAMAANGTNANAERCARDCVKLANLFYDFARAQTTRKKCRRSPYLYRVSLIYTRKLLTLARRHHAPTSNTHKVLSLLATVLYDLAKYNSQRITNKNEKKMKAETLKLLRESDEVMRVAVVSAKMEIGGVEGGELVEMLFVGARTNILLTDFETDDDLVLQAWETAWDALKEALKIQPNNKEIRKQLSHINEIMGASDDEDEDAELDEEIDSDDAELDSDDGELDQGEPAEAAEDEEEEDSSDDVEMSDEGEGEEESSIIEYTDSGETDSELEEEARDVVTSISAILEEFIPRTEEESGKFERVKKIVGKMVKELDEEEEEDGSGEEDIGSSDEANEEVGKEELIELVAWLHDLGFVKEAGNVFGLFFAGPG</sequence>
<feature type="compositionally biased region" description="Acidic residues" evidence="1">
    <location>
        <begin position="193"/>
        <end position="215"/>
    </location>
</feature>
<proteinExistence type="predicted"/>
<organism evidence="2 3">
    <name type="scientific">Rhizophlyctis rosea</name>
    <dbReference type="NCBI Taxonomy" id="64517"/>
    <lineage>
        <taxon>Eukaryota</taxon>
        <taxon>Fungi</taxon>
        <taxon>Fungi incertae sedis</taxon>
        <taxon>Chytridiomycota</taxon>
        <taxon>Chytridiomycota incertae sedis</taxon>
        <taxon>Chytridiomycetes</taxon>
        <taxon>Rhizophlyctidales</taxon>
        <taxon>Rhizophlyctidaceae</taxon>
        <taxon>Rhizophlyctis</taxon>
    </lineage>
</organism>
<feature type="compositionally biased region" description="Acidic residues" evidence="1">
    <location>
        <begin position="586"/>
        <end position="608"/>
    </location>
</feature>
<name>A0AAD5S0H1_9FUNG</name>
<accession>A0AAD5S0H1</accession>
<dbReference type="Proteomes" id="UP001212841">
    <property type="component" value="Unassembled WGS sequence"/>
</dbReference>
<feature type="region of interest" description="Disordered" evidence="1">
    <location>
        <begin position="188"/>
        <end position="217"/>
    </location>
</feature>
<dbReference type="EMBL" id="JADGJD010002606">
    <property type="protein sequence ID" value="KAJ3030791.1"/>
    <property type="molecule type" value="Genomic_DNA"/>
</dbReference>
<feature type="compositionally biased region" description="Acidic residues" evidence="1">
    <location>
        <begin position="484"/>
        <end position="547"/>
    </location>
</feature>
<feature type="non-terminal residue" evidence="2">
    <location>
        <position position="1"/>
    </location>
</feature>
<evidence type="ECO:0000313" key="3">
    <source>
        <dbReference type="Proteomes" id="UP001212841"/>
    </source>
</evidence>
<feature type="region of interest" description="Disordered" evidence="1">
    <location>
        <begin position="37"/>
        <end position="60"/>
    </location>
</feature>